<dbReference type="PRINTS" id="PR00081">
    <property type="entry name" value="GDHRDH"/>
</dbReference>
<keyword evidence="2" id="KW-0560">Oxidoreductase</keyword>
<dbReference type="PANTHER" id="PTHR42760">
    <property type="entry name" value="SHORT-CHAIN DEHYDROGENASES/REDUCTASES FAMILY MEMBER"/>
    <property type="match status" value="1"/>
</dbReference>
<accession>A0A9W6BUP9</accession>
<evidence type="ECO:0000259" key="3">
    <source>
        <dbReference type="SMART" id="SM00822"/>
    </source>
</evidence>
<dbReference type="CDD" id="cd05233">
    <property type="entry name" value="SDR_c"/>
    <property type="match status" value="1"/>
</dbReference>
<name>A0A9W6BUP9_9CHLO</name>
<dbReference type="InterPro" id="IPR036291">
    <property type="entry name" value="NAD(P)-bd_dom_sf"/>
</dbReference>
<dbReference type="InterPro" id="IPR057326">
    <property type="entry name" value="KR_dom"/>
</dbReference>
<dbReference type="AlphaFoldDB" id="A0A9W6BUP9"/>
<evidence type="ECO:0000313" key="4">
    <source>
        <dbReference type="EMBL" id="GLC58413.1"/>
    </source>
</evidence>
<dbReference type="GO" id="GO:0048038">
    <property type="term" value="F:quinone binding"/>
    <property type="evidence" value="ECO:0007669"/>
    <property type="project" value="TreeGrafter"/>
</dbReference>
<dbReference type="OrthoDB" id="417891at2759"/>
<keyword evidence="5" id="KW-1185">Reference proteome</keyword>
<dbReference type="Pfam" id="PF13561">
    <property type="entry name" value="adh_short_C2"/>
    <property type="match status" value="1"/>
</dbReference>
<dbReference type="GO" id="GO:0006633">
    <property type="term" value="P:fatty acid biosynthetic process"/>
    <property type="evidence" value="ECO:0007669"/>
    <property type="project" value="TreeGrafter"/>
</dbReference>
<sequence length="288" mass="29768">MLRQFASRVPRCTTSLRYANSSLVTRSSYASEASTSSAPVYVVFGAYGGIGSELCSRLARQPGAVVVVAGRDTARLEELRGRLGLGLGGSGGMALAADVTDPKQVEDVINRTAETYGRIDGVANCVGSIVLKSAHATSDEEFNRTLQLNLNSCFYVLRSAVKKMMSSGGGSIVFCSSAVARHGIPNHEAIAAAKAGVNGLMLSAAATYAPKNIRVNCVAPGLTRTPLAARITSSPAALKSSEAMHALKRVGEAGEVAAALEFLLHPSNAFITGQVLGVDGGLGSLKPQ</sequence>
<gene>
    <name evidence="4" type="primary">PLEST011010</name>
    <name evidence="4" type="ORF">PLESTB_001356100</name>
</gene>
<dbReference type="PANTHER" id="PTHR42760:SF133">
    <property type="entry name" value="3-OXOACYL-[ACYL-CARRIER-PROTEIN] REDUCTASE"/>
    <property type="match status" value="1"/>
</dbReference>
<dbReference type="Gene3D" id="3.40.50.720">
    <property type="entry name" value="NAD(P)-binding Rossmann-like Domain"/>
    <property type="match status" value="1"/>
</dbReference>
<evidence type="ECO:0000256" key="1">
    <source>
        <dbReference type="ARBA" id="ARBA00006484"/>
    </source>
</evidence>
<evidence type="ECO:0000256" key="2">
    <source>
        <dbReference type="ARBA" id="ARBA00023002"/>
    </source>
</evidence>
<dbReference type="FunFam" id="3.40.50.720:FF:000084">
    <property type="entry name" value="Short-chain dehydrogenase reductase"/>
    <property type="match status" value="1"/>
</dbReference>
<comment type="similarity">
    <text evidence="1">Belongs to the short-chain dehydrogenases/reductases (SDR) family.</text>
</comment>
<dbReference type="InterPro" id="IPR002347">
    <property type="entry name" value="SDR_fam"/>
</dbReference>
<dbReference type="GO" id="GO:0016616">
    <property type="term" value="F:oxidoreductase activity, acting on the CH-OH group of donors, NAD or NADP as acceptor"/>
    <property type="evidence" value="ECO:0007669"/>
    <property type="project" value="UniProtKB-ARBA"/>
</dbReference>
<feature type="domain" description="Ketoreductase" evidence="3">
    <location>
        <begin position="39"/>
        <end position="221"/>
    </location>
</feature>
<reference evidence="4 5" key="1">
    <citation type="journal article" date="2023" name="Commun. Biol.">
        <title>Reorganization of the ancestral sex-determining regions during the evolution of trioecy in Pleodorina starrii.</title>
        <authorList>
            <person name="Takahashi K."/>
            <person name="Suzuki S."/>
            <person name="Kawai-Toyooka H."/>
            <person name="Yamamoto K."/>
            <person name="Hamaji T."/>
            <person name="Ootsuki R."/>
            <person name="Yamaguchi H."/>
            <person name="Kawachi M."/>
            <person name="Higashiyama T."/>
            <person name="Nozaki H."/>
        </authorList>
    </citation>
    <scope>NUCLEOTIDE SEQUENCE [LARGE SCALE GENOMIC DNA]</scope>
    <source>
        <strain evidence="4 5">NIES-4479</strain>
    </source>
</reference>
<dbReference type="SUPFAM" id="SSF51735">
    <property type="entry name" value="NAD(P)-binding Rossmann-fold domains"/>
    <property type="match status" value="1"/>
</dbReference>
<organism evidence="4 5">
    <name type="scientific">Pleodorina starrii</name>
    <dbReference type="NCBI Taxonomy" id="330485"/>
    <lineage>
        <taxon>Eukaryota</taxon>
        <taxon>Viridiplantae</taxon>
        <taxon>Chlorophyta</taxon>
        <taxon>core chlorophytes</taxon>
        <taxon>Chlorophyceae</taxon>
        <taxon>CS clade</taxon>
        <taxon>Chlamydomonadales</taxon>
        <taxon>Volvocaceae</taxon>
        <taxon>Pleodorina</taxon>
    </lineage>
</organism>
<dbReference type="SMART" id="SM00822">
    <property type="entry name" value="PKS_KR"/>
    <property type="match status" value="1"/>
</dbReference>
<comment type="caution">
    <text evidence="4">The sequence shown here is derived from an EMBL/GenBank/DDBJ whole genome shotgun (WGS) entry which is preliminary data.</text>
</comment>
<dbReference type="Proteomes" id="UP001165080">
    <property type="component" value="Unassembled WGS sequence"/>
</dbReference>
<proteinExistence type="inferred from homology"/>
<evidence type="ECO:0000313" key="5">
    <source>
        <dbReference type="Proteomes" id="UP001165080"/>
    </source>
</evidence>
<protein>
    <recommendedName>
        <fullName evidence="3">Ketoreductase domain-containing protein</fullName>
    </recommendedName>
</protein>
<dbReference type="EMBL" id="BRXU01000022">
    <property type="protein sequence ID" value="GLC58413.1"/>
    <property type="molecule type" value="Genomic_DNA"/>
</dbReference>